<dbReference type="Pfam" id="PF10950">
    <property type="entry name" value="Organ_specific"/>
    <property type="match status" value="1"/>
</dbReference>
<evidence type="ECO:0000313" key="3">
    <source>
        <dbReference type="Proteomes" id="UP000593562"/>
    </source>
</evidence>
<feature type="signal peptide" evidence="1">
    <location>
        <begin position="1"/>
        <end position="22"/>
    </location>
</feature>
<evidence type="ECO:0000256" key="1">
    <source>
        <dbReference type="SAM" id="SignalP"/>
    </source>
</evidence>
<reference evidence="2 3" key="1">
    <citation type="journal article" date="2020" name="Nat. Commun.">
        <title>Genome of Tripterygium wilfordii and identification of cytochrome P450 involved in triptolide biosynthesis.</title>
        <authorList>
            <person name="Tu L."/>
            <person name="Su P."/>
            <person name="Zhang Z."/>
            <person name="Gao L."/>
            <person name="Wang J."/>
            <person name="Hu T."/>
            <person name="Zhou J."/>
            <person name="Zhang Y."/>
            <person name="Zhao Y."/>
            <person name="Liu Y."/>
            <person name="Song Y."/>
            <person name="Tong Y."/>
            <person name="Lu Y."/>
            <person name="Yang J."/>
            <person name="Xu C."/>
            <person name="Jia M."/>
            <person name="Peters R.J."/>
            <person name="Huang L."/>
            <person name="Gao W."/>
        </authorList>
    </citation>
    <scope>NUCLEOTIDE SEQUENCE [LARGE SCALE GENOMIC DNA]</scope>
    <source>
        <strain evidence="3">cv. XIE 37</strain>
        <tissue evidence="2">Leaf</tissue>
    </source>
</reference>
<evidence type="ECO:0000313" key="2">
    <source>
        <dbReference type="EMBL" id="KAF5730838.1"/>
    </source>
</evidence>
<dbReference type="EMBL" id="JAAARO010000019">
    <property type="protein sequence ID" value="KAF5730838.1"/>
    <property type="molecule type" value="Genomic_DNA"/>
</dbReference>
<dbReference type="InParanoid" id="A0A7J7C9M8"/>
<name>A0A7J7C9M8_TRIWF</name>
<dbReference type="InterPro" id="IPR024489">
    <property type="entry name" value="Organ_specific_prot"/>
</dbReference>
<keyword evidence="1" id="KW-0732">Signal</keyword>
<keyword evidence="3" id="KW-1185">Reference proteome</keyword>
<dbReference type="PANTHER" id="PTHR33731">
    <property type="entry name" value="PROTEIN, PUTATIVE-RELATED"/>
    <property type="match status" value="1"/>
</dbReference>
<dbReference type="PANTHER" id="PTHR33731:SF2">
    <property type="entry name" value="ORGAN-SPECIFIC PROTEIN S2-LIKE"/>
    <property type="match status" value="1"/>
</dbReference>
<proteinExistence type="predicted"/>
<dbReference type="AlphaFoldDB" id="A0A7J7C9M8"/>
<organism evidence="2 3">
    <name type="scientific">Tripterygium wilfordii</name>
    <name type="common">Thunder God vine</name>
    <dbReference type="NCBI Taxonomy" id="458696"/>
    <lineage>
        <taxon>Eukaryota</taxon>
        <taxon>Viridiplantae</taxon>
        <taxon>Streptophyta</taxon>
        <taxon>Embryophyta</taxon>
        <taxon>Tracheophyta</taxon>
        <taxon>Spermatophyta</taxon>
        <taxon>Magnoliopsida</taxon>
        <taxon>eudicotyledons</taxon>
        <taxon>Gunneridae</taxon>
        <taxon>Pentapetalae</taxon>
        <taxon>rosids</taxon>
        <taxon>fabids</taxon>
        <taxon>Celastrales</taxon>
        <taxon>Celastraceae</taxon>
        <taxon>Tripterygium</taxon>
    </lineage>
</organism>
<accession>A0A7J7C9M8</accession>
<feature type="chain" id="PRO_5029765824" evidence="1">
    <location>
        <begin position="23"/>
        <end position="204"/>
    </location>
</feature>
<sequence>MRSLFAFVALLLLFLVLGSANAARTEPGGYWKAVMKDQPMPDTIRARIVSSKSNDHLQVSTENSDCDQKAEKNGVDLSGRDFDFDTKIKPSQLLVWREHEKVDKPGMDLSSKDFDFDTEIKPSQLLVWREHKKVDKPSLDLSGKDFDFDAEIKPSQLLVWREHKKVDKPSLDLSGKDFDFDAEIKPSQLLVWREHEDVKAKENI</sequence>
<comment type="caution">
    <text evidence="2">The sequence shown here is derived from an EMBL/GenBank/DDBJ whole genome shotgun (WGS) entry which is preliminary data.</text>
</comment>
<dbReference type="Proteomes" id="UP000593562">
    <property type="component" value="Unassembled WGS sequence"/>
</dbReference>
<protein>
    <submittedName>
        <fullName evidence="2">Organ-specific protein P4-like</fullName>
    </submittedName>
</protein>
<gene>
    <name evidence="2" type="ORF">HS088_TW19G00438</name>
</gene>